<accession>A0A8H4QSH0</accession>
<organism evidence="2 3">
    <name type="scientific">Agrocybe pediades</name>
    <dbReference type="NCBI Taxonomy" id="84607"/>
    <lineage>
        <taxon>Eukaryota</taxon>
        <taxon>Fungi</taxon>
        <taxon>Dikarya</taxon>
        <taxon>Basidiomycota</taxon>
        <taxon>Agaricomycotina</taxon>
        <taxon>Agaricomycetes</taxon>
        <taxon>Agaricomycetidae</taxon>
        <taxon>Agaricales</taxon>
        <taxon>Agaricineae</taxon>
        <taxon>Strophariaceae</taxon>
        <taxon>Agrocybe</taxon>
    </lineage>
</organism>
<evidence type="ECO:0000259" key="1">
    <source>
        <dbReference type="Pfam" id="PF11274"/>
    </source>
</evidence>
<protein>
    <recommendedName>
        <fullName evidence="1">DUF3074 domain-containing protein</fullName>
    </recommendedName>
</protein>
<evidence type="ECO:0000313" key="3">
    <source>
        <dbReference type="Proteomes" id="UP000521872"/>
    </source>
</evidence>
<dbReference type="Pfam" id="PF11274">
    <property type="entry name" value="DUF3074"/>
    <property type="match status" value="1"/>
</dbReference>
<reference evidence="2 3" key="1">
    <citation type="submission" date="2019-12" db="EMBL/GenBank/DDBJ databases">
        <authorList>
            <person name="Floudas D."/>
            <person name="Bentzer J."/>
            <person name="Ahren D."/>
            <person name="Johansson T."/>
            <person name="Persson P."/>
            <person name="Tunlid A."/>
        </authorList>
    </citation>
    <scope>NUCLEOTIDE SEQUENCE [LARGE SCALE GENOMIC DNA]</scope>
    <source>
        <strain evidence="2 3">CBS 102.39</strain>
    </source>
</reference>
<gene>
    <name evidence="2" type="ORF">D9613_008240</name>
</gene>
<dbReference type="AlphaFoldDB" id="A0A8H4QSH0"/>
<proteinExistence type="predicted"/>
<keyword evidence="3" id="KW-1185">Reference proteome</keyword>
<dbReference type="EMBL" id="JAACJL010000031">
    <property type="protein sequence ID" value="KAF4616411.1"/>
    <property type="molecule type" value="Genomic_DNA"/>
</dbReference>
<name>A0A8H4QSH0_9AGAR</name>
<dbReference type="SUPFAM" id="SSF55961">
    <property type="entry name" value="Bet v1-like"/>
    <property type="match status" value="1"/>
</dbReference>
<dbReference type="PANTHER" id="PTHR40370:SF1">
    <property type="entry name" value="DUF3074 DOMAIN-CONTAINING PROTEIN"/>
    <property type="match status" value="1"/>
</dbReference>
<dbReference type="InterPro" id="IPR023393">
    <property type="entry name" value="START-like_dom_sf"/>
</dbReference>
<dbReference type="Proteomes" id="UP000521872">
    <property type="component" value="Unassembled WGS sequence"/>
</dbReference>
<sequence length="240" mass="27077">MAAKNNYRTPLITILNPLKPSQLPSEEEIIAQGKALLEESTTWKAGKLCWDVVETAYRPKLPGDGAPFHCRISVHTPEEISFDLLWDKMSRNKPQNEMGFNREMQKVTLIKELSPTATIWSMFYKFQPPVSNRVFTELQVIHFSEAKPRTGIVVTIPIDITSPEDAELAKLEESGVKAKYACVERVMELPNGNTEWRCATSGTAGGSIPDWLVEPTLEKKVAQDVPLFFEWLRKTEGRSA</sequence>
<dbReference type="Gene3D" id="3.30.530.20">
    <property type="match status" value="1"/>
</dbReference>
<evidence type="ECO:0000313" key="2">
    <source>
        <dbReference type="EMBL" id="KAF4616411.1"/>
    </source>
</evidence>
<feature type="domain" description="DUF3074" evidence="1">
    <location>
        <begin position="69"/>
        <end position="232"/>
    </location>
</feature>
<dbReference type="OrthoDB" id="6423603at2759"/>
<comment type="caution">
    <text evidence="2">The sequence shown here is derived from an EMBL/GenBank/DDBJ whole genome shotgun (WGS) entry which is preliminary data.</text>
</comment>
<dbReference type="PANTHER" id="PTHR40370">
    <property type="entry name" value="EXPRESSED PROTEIN"/>
    <property type="match status" value="1"/>
</dbReference>
<dbReference type="InterPro" id="IPR024500">
    <property type="entry name" value="DUF3074"/>
</dbReference>